<evidence type="ECO:0000259" key="1">
    <source>
        <dbReference type="Pfam" id="PF00534"/>
    </source>
</evidence>
<dbReference type="GO" id="GO:0016757">
    <property type="term" value="F:glycosyltransferase activity"/>
    <property type="evidence" value="ECO:0007669"/>
    <property type="project" value="InterPro"/>
</dbReference>
<dbReference type="KEGG" id="bxb:DR64_7027"/>
<proteinExistence type="predicted"/>
<dbReference type="Pfam" id="PF13439">
    <property type="entry name" value="Glyco_transf_4"/>
    <property type="match status" value="1"/>
</dbReference>
<dbReference type="InterPro" id="IPR050194">
    <property type="entry name" value="Glycosyltransferase_grp1"/>
</dbReference>
<evidence type="ECO:0000313" key="4">
    <source>
        <dbReference type="Proteomes" id="UP000001817"/>
    </source>
</evidence>
<keyword evidence="4" id="KW-1185">Reference proteome</keyword>
<dbReference type="CAZy" id="GT4">
    <property type="family name" value="Glycosyltransferase Family 4"/>
</dbReference>
<dbReference type="InterPro" id="IPR028098">
    <property type="entry name" value="Glyco_trans_4-like_N"/>
</dbReference>
<dbReference type="PANTHER" id="PTHR45947:SF13">
    <property type="entry name" value="TRANSFERASE"/>
    <property type="match status" value="1"/>
</dbReference>
<evidence type="ECO:0000259" key="2">
    <source>
        <dbReference type="Pfam" id="PF13439"/>
    </source>
</evidence>
<feature type="domain" description="Glycosyl transferase family 1" evidence="1">
    <location>
        <begin position="190"/>
        <end position="328"/>
    </location>
</feature>
<feature type="domain" description="Glycosyltransferase subfamily 4-like N-terminal" evidence="2">
    <location>
        <begin position="12"/>
        <end position="173"/>
    </location>
</feature>
<sequence length="378" mass="42239">MKIVHVCETLKGGIESYLAEIIPYQVGLYGAENIHIIVPRDGDEGRSEFHEAVVWEFRRQGRSLSTMLNLCLAILKIVRTQAPDVIHLHSSFAGAIGRVVLMALRKETKVIYCPHGWSYLRQGAEHTNWLWKKIETMLALACNRIVCISEHEYNAALDAGLPKQKLELIVSGISDLVPDAPRNQAVSSEKRAIRLLFVGRLDYQKGVDLLFNALRLAARKDIELTVVGEAVVNSGWWAQVRGSCPENVQIIGWQERDALQIFYDLADALVVPSRWEGFGLVAVEALRAGTPVICNVAGALPDIVEHGISGYHLNFENEEKAVAFFSDLKLENLTLLRRAARERYTSVFKSQAMNEKMLQMYQAVMPHAETVGAAGFME</sequence>
<dbReference type="Proteomes" id="UP000001817">
    <property type="component" value="Chromosome 2"/>
</dbReference>
<dbReference type="PANTHER" id="PTHR45947">
    <property type="entry name" value="SULFOQUINOVOSYL TRANSFERASE SQD2"/>
    <property type="match status" value="1"/>
</dbReference>
<dbReference type="Pfam" id="PF00534">
    <property type="entry name" value="Glycos_transf_1"/>
    <property type="match status" value="1"/>
</dbReference>
<dbReference type="InterPro" id="IPR001296">
    <property type="entry name" value="Glyco_trans_1"/>
</dbReference>
<protein>
    <submittedName>
        <fullName evidence="3">Glycosyltransferase CpsG</fullName>
    </submittedName>
</protein>
<dbReference type="OrthoDB" id="9813211at2"/>
<dbReference type="AlphaFoldDB" id="Q13NU3"/>
<gene>
    <name evidence="3" type="ORF">Bxe_B1720</name>
</gene>
<dbReference type="EMBL" id="CP000271">
    <property type="protein sequence ID" value="ABE34246.1"/>
    <property type="molecule type" value="Genomic_DNA"/>
</dbReference>
<evidence type="ECO:0000313" key="3">
    <source>
        <dbReference type="EMBL" id="ABE34246.1"/>
    </source>
</evidence>
<dbReference type="KEGG" id="bxe:Bxe_B1720"/>
<organism evidence="3 4">
    <name type="scientific">Paraburkholderia xenovorans (strain LB400)</name>
    <dbReference type="NCBI Taxonomy" id="266265"/>
    <lineage>
        <taxon>Bacteria</taxon>
        <taxon>Pseudomonadati</taxon>
        <taxon>Pseudomonadota</taxon>
        <taxon>Betaproteobacteria</taxon>
        <taxon>Burkholderiales</taxon>
        <taxon>Burkholderiaceae</taxon>
        <taxon>Paraburkholderia</taxon>
    </lineage>
</organism>
<dbReference type="STRING" id="266265.Bxe_B1720"/>
<dbReference type="eggNOG" id="COG0438">
    <property type="taxonomic scope" value="Bacteria"/>
</dbReference>
<dbReference type="PATRIC" id="fig|266265.5.peg.6024"/>
<dbReference type="SUPFAM" id="SSF53756">
    <property type="entry name" value="UDP-Glycosyltransferase/glycogen phosphorylase"/>
    <property type="match status" value="1"/>
</dbReference>
<dbReference type="Gene3D" id="3.40.50.2000">
    <property type="entry name" value="Glycogen Phosphorylase B"/>
    <property type="match status" value="2"/>
</dbReference>
<accession>Q13NU3</accession>
<dbReference type="RefSeq" id="WP_011491588.1">
    <property type="nucleotide sequence ID" value="NC_007952.1"/>
</dbReference>
<reference evidence="3 4" key="1">
    <citation type="journal article" date="2006" name="Proc. Natl. Acad. Sci. U.S.A.">
        <title>Burkholderia xenovorans LB400 harbors a multi-replicon, 9.73-Mbp genome shaped for versatility.</title>
        <authorList>
            <person name="Chain P.S."/>
            <person name="Denef V.J."/>
            <person name="Konstantinidis K.T."/>
            <person name="Vergez L.M."/>
            <person name="Agullo L."/>
            <person name="Reyes V.L."/>
            <person name="Hauser L."/>
            <person name="Cordova M."/>
            <person name="Gomez L."/>
            <person name="Gonzalez M."/>
            <person name="Land M."/>
            <person name="Lao V."/>
            <person name="Larimer F."/>
            <person name="LiPuma J.J."/>
            <person name="Mahenthiralingam E."/>
            <person name="Malfatti S.A."/>
            <person name="Marx C.J."/>
            <person name="Parnell J.J."/>
            <person name="Ramette A."/>
            <person name="Richardson P."/>
            <person name="Seeger M."/>
            <person name="Smith D."/>
            <person name="Spilker T."/>
            <person name="Sul W.J."/>
            <person name="Tsoi T.V."/>
            <person name="Ulrich L.E."/>
            <person name="Zhulin I.B."/>
            <person name="Tiedje J.M."/>
        </authorList>
    </citation>
    <scope>NUCLEOTIDE SEQUENCE [LARGE SCALE GENOMIC DNA]</scope>
    <source>
        <strain evidence="3 4">LB400</strain>
    </source>
</reference>
<dbReference type="DNASU" id="4007786"/>
<name>Q13NU3_PARXL</name>